<reference evidence="21" key="1">
    <citation type="journal article" date="2021" name="Cell">
        <title>Tracing the genetic footprints of vertebrate landing in non-teleost ray-finned fishes.</title>
        <authorList>
            <person name="Bi X."/>
            <person name="Wang K."/>
            <person name="Yang L."/>
            <person name="Pan H."/>
            <person name="Jiang H."/>
            <person name="Wei Q."/>
            <person name="Fang M."/>
            <person name="Yu H."/>
            <person name="Zhu C."/>
            <person name="Cai Y."/>
            <person name="He Y."/>
            <person name="Gan X."/>
            <person name="Zeng H."/>
            <person name="Yu D."/>
            <person name="Zhu Y."/>
            <person name="Jiang H."/>
            <person name="Qiu Q."/>
            <person name="Yang H."/>
            <person name="Zhang Y.E."/>
            <person name="Wang W."/>
            <person name="Zhu M."/>
            <person name="He S."/>
            <person name="Zhang G."/>
        </authorList>
    </citation>
    <scope>NUCLEOTIDE SEQUENCE</scope>
    <source>
        <strain evidence="21">Allg_001</strain>
    </source>
</reference>
<evidence type="ECO:0000256" key="11">
    <source>
        <dbReference type="ARBA" id="ARBA00022989"/>
    </source>
</evidence>
<keyword evidence="14" id="KW-0325">Glycoprotein</keyword>
<evidence type="ECO:0000256" key="12">
    <source>
        <dbReference type="ARBA" id="ARBA00023034"/>
    </source>
</evidence>
<evidence type="ECO:0000256" key="8">
    <source>
        <dbReference type="ARBA" id="ARBA00022692"/>
    </source>
</evidence>
<keyword evidence="22" id="KW-1185">Reference proteome</keyword>
<dbReference type="GO" id="GO:0035269">
    <property type="term" value="P:protein O-linked glycosylation via mannose"/>
    <property type="evidence" value="ECO:0007669"/>
    <property type="project" value="TreeGrafter"/>
</dbReference>
<protein>
    <recommendedName>
        <fullName evidence="5">Beta-1,4-glucuronyltransferase 1</fullName>
    </recommendedName>
    <alternativeName>
        <fullName evidence="16">I-beta-1,3-N-acetylglucosaminyltransferase</fullName>
    </alternativeName>
    <alternativeName>
        <fullName evidence="19">N-acetyllactosaminide beta-1,3-N-acetylglucosaminyltransferase</fullName>
    </alternativeName>
    <alternativeName>
        <fullName evidence="17">Poly-N-acetyllactosamine extension enzyme</fullName>
    </alternativeName>
    <alternativeName>
        <fullName evidence="18">UDP-GlcNAc:betaGal beta-1,3-N-acetylglucosaminyltransferase 1</fullName>
    </alternativeName>
</protein>
<comment type="cofactor">
    <cofactor evidence="1">
        <name>Mn(2+)</name>
        <dbReference type="ChEBI" id="CHEBI:29035"/>
    </cofactor>
</comment>
<comment type="subcellular location">
    <subcellularLocation>
        <location evidence="2">Golgi apparatus membrane</location>
        <topology evidence="2">Single-pass type II membrane protein</topology>
    </subcellularLocation>
</comment>
<keyword evidence="6" id="KW-0328">Glycosyltransferase</keyword>
<dbReference type="GO" id="GO:0046872">
    <property type="term" value="F:metal ion binding"/>
    <property type="evidence" value="ECO:0007669"/>
    <property type="project" value="UniProtKB-KW"/>
</dbReference>
<comment type="catalytic activity">
    <reaction evidence="20">
        <text>3-O-[beta-D-Xyl-(1-&gt;4)-Rib-ol-P-Rib-ol-P-3-beta-D-GalNAc-(1-&gt;3)-beta-D-GlcNAc-(1-&gt;4)-(O-6-P-alpha-D-Man)]-Thr-[protein] + UDP-alpha-D-glucuronate = 3-O-[beta-D-GlcA-(1-&gt;3)-beta-D-Xyl-(1-&gt;4)-Rib-ol-P-Rib-ol-P-3-beta-D-GalNAc-(1-&gt;3)-beta-D-GlcNAc-(1-&gt;4)-(O-6-P-alpha-D-Man)]-Thr-[protein] + UDP + H(+)</text>
        <dbReference type="Rhea" id="RHEA:46860"/>
        <dbReference type="Rhea" id="RHEA-COMP:15023"/>
        <dbReference type="Rhea" id="RHEA-COMP:17482"/>
        <dbReference type="ChEBI" id="CHEBI:15378"/>
        <dbReference type="ChEBI" id="CHEBI:58052"/>
        <dbReference type="ChEBI" id="CHEBI:58223"/>
        <dbReference type="ChEBI" id="CHEBI:142405"/>
        <dbReference type="ChEBI" id="CHEBI:177336"/>
    </reaction>
</comment>
<keyword evidence="10" id="KW-0735">Signal-anchor</keyword>
<dbReference type="Pfam" id="PF13896">
    <property type="entry name" value="Glyco_transf_49"/>
    <property type="match status" value="1"/>
</dbReference>
<proteinExistence type="inferred from homology"/>
<accession>A0A8J7P1G7</accession>
<organism evidence="21 22">
    <name type="scientific">Atractosteus spatula</name>
    <name type="common">Alligator gar</name>
    <name type="synonym">Lepisosteus spatula</name>
    <dbReference type="NCBI Taxonomy" id="7917"/>
    <lineage>
        <taxon>Eukaryota</taxon>
        <taxon>Metazoa</taxon>
        <taxon>Chordata</taxon>
        <taxon>Craniata</taxon>
        <taxon>Vertebrata</taxon>
        <taxon>Euteleostomi</taxon>
        <taxon>Actinopterygii</taxon>
        <taxon>Neopterygii</taxon>
        <taxon>Holostei</taxon>
        <taxon>Semionotiformes</taxon>
        <taxon>Lepisosteidae</taxon>
        <taxon>Atractosteus</taxon>
    </lineage>
</organism>
<evidence type="ECO:0000256" key="4">
    <source>
        <dbReference type="ARBA" id="ARBA00008539"/>
    </source>
</evidence>
<keyword evidence="8" id="KW-0812">Transmembrane</keyword>
<comment type="similarity">
    <text evidence="4">Belongs to the glycosyltransferase 49 family.</text>
</comment>
<keyword evidence="15" id="KW-0464">Manganese</keyword>
<evidence type="ECO:0000256" key="17">
    <source>
        <dbReference type="ARBA" id="ARBA00032175"/>
    </source>
</evidence>
<evidence type="ECO:0000256" key="9">
    <source>
        <dbReference type="ARBA" id="ARBA00022723"/>
    </source>
</evidence>
<dbReference type="GO" id="GO:0000139">
    <property type="term" value="C:Golgi membrane"/>
    <property type="evidence" value="ECO:0007669"/>
    <property type="project" value="UniProtKB-SubCell"/>
</dbReference>
<dbReference type="PANTHER" id="PTHR46420:SF1">
    <property type="entry name" value="BETA-1,4-GLUCURONYLTRANSFERASE 1"/>
    <property type="match status" value="1"/>
</dbReference>
<evidence type="ECO:0000256" key="10">
    <source>
        <dbReference type="ARBA" id="ARBA00022968"/>
    </source>
</evidence>
<dbReference type="PANTHER" id="PTHR46420">
    <property type="entry name" value="BETA-1,4-GLUCURONYLTRANSFERASE 1"/>
    <property type="match status" value="1"/>
</dbReference>
<gene>
    <name evidence="21" type="primary">B4gat1</name>
    <name evidence="21" type="ORF">GTO95_0011553</name>
</gene>
<evidence type="ECO:0000313" key="21">
    <source>
        <dbReference type="EMBL" id="MBN3323667.1"/>
    </source>
</evidence>
<keyword evidence="7" id="KW-0808">Transferase</keyword>
<sequence length="432" mass="48193">MHLPKNCSLFKMALGALAAVALLQLLYLSFLSRLHGRQQRYRYSELFGAAARRGARPAQRDAHKERLKFSLSTGGIFDGSGQYRVYKNLLQSDSSAGRRPEAPAPALALATHTSINNLHQLGPLLERWQAPLSVAVFAHGADAKLATALAYALSVFCPGVRALVDLHLVCPSGEAASFPAEDRAPFAGLGDCRGVWARLEAQRGRLRNYALGGNVSYPNNLLRNVARGAAEEGAPYVLVADVDMVPSADLPRLFLRLLQRRRPAPREVFVVPAFEIRHARRVPAAKAELLQLYQVGEVRPFYEELCPRCQAPTNYSQWVNWRGRGAGAELEVAYTLAWTDPWEPFYIGARGLPPFDESFRQYGFNRISQACELHVAGYRFSVLSSAFLVHRGFKVAGEFHAQKEEENRQNRVLFRRFKEGLKAKYPSSARRC</sequence>
<name>A0A8J7P1G7_ATRSP</name>
<evidence type="ECO:0000256" key="14">
    <source>
        <dbReference type="ARBA" id="ARBA00023180"/>
    </source>
</evidence>
<comment type="pathway">
    <text evidence="3">Protein modification; protein glycosylation.</text>
</comment>
<evidence type="ECO:0000256" key="3">
    <source>
        <dbReference type="ARBA" id="ARBA00004922"/>
    </source>
</evidence>
<dbReference type="EMBL" id="JAAWVO010066533">
    <property type="protein sequence ID" value="MBN3323667.1"/>
    <property type="molecule type" value="Genomic_DNA"/>
</dbReference>
<dbReference type="InterPro" id="IPR043189">
    <property type="entry name" value="B4GAT1"/>
</dbReference>
<evidence type="ECO:0000256" key="19">
    <source>
        <dbReference type="ARBA" id="ARBA00033291"/>
    </source>
</evidence>
<feature type="non-terminal residue" evidence="21">
    <location>
        <position position="432"/>
    </location>
</feature>
<dbReference type="GO" id="GO:0015020">
    <property type="term" value="F:glucuronosyltransferase activity"/>
    <property type="evidence" value="ECO:0007669"/>
    <property type="project" value="InterPro"/>
</dbReference>
<evidence type="ECO:0000313" key="22">
    <source>
        <dbReference type="Proteomes" id="UP000736164"/>
    </source>
</evidence>
<evidence type="ECO:0000256" key="18">
    <source>
        <dbReference type="ARBA" id="ARBA00032181"/>
    </source>
</evidence>
<keyword evidence="12" id="KW-0333">Golgi apparatus</keyword>
<evidence type="ECO:0000256" key="1">
    <source>
        <dbReference type="ARBA" id="ARBA00001936"/>
    </source>
</evidence>
<keyword evidence="11" id="KW-1133">Transmembrane helix</keyword>
<keyword evidence="13" id="KW-0472">Membrane</keyword>
<evidence type="ECO:0000256" key="15">
    <source>
        <dbReference type="ARBA" id="ARBA00023211"/>
    </source>
</evidence>
<comment type="caution">
    <text evidence="21">The sequence shown here is derived from an EMBL/GenBank/DDBJ whole genome shotgun (WGS) entry which is preliminary data.</text>
</comment>
<evidence type="ECO:0000256" key="20">
    <source>
        <dbReference type="ARBA" id="ARBA00047852"/>
    </source>
</evidence>
<dbReference type="UniPathway" id="UPA00378"/>
<dbReference type="AlphaFoldDB" id="A0A8J7P1G7"/>
<evidence type="ECO:0000256" key="6">
    <source>
        <dbReference type="ARBA" id="ARBA00022676"/>
    </source>
</evidence>
<dbReference type="Proteomes" id="UP000736164">
    <property type="component" value="Unassembled WGS sequence"/>
</dbReference>
<evidence type="ECO:0000256" key="7">
    <source>
        <dbReference type="ARBA" id="ARBA00022679"/>
    </source>
</evidence>
<evidence type="ECO:0000256" key="13">
    <source>
        <dbReference type="ARBA" id="ARBA00023136"/>
    </source>
</evidence>
<evidence type="ECO:0000256" key="5">
    <source>
        <dbReference type="ARBA" id="ARBA00017962"/>
    </source>
</evidence>
<evidence type="ECO:0000256" key="16">
    <source>
        <dbReference type="ARBA" id="ARBA00030723"/>
    </source>
</evidence>
<evidence type="ECO:0000256" key="2">
    <source>
        <dbReference type="ARBA" id="ARBA00004323"/>
    </source>
</evidence>
<feature type="non-terminal residue" evidence="21">
    <location>
        <position position="1"/>
    </location>
</feature>
<keyword evidence="9" id="KW-0479">Metal-binding</keyword>